<dbReference type="InterPro" id="IPR005055">
    <property type="entry name" value="A10/PebIII"/>
</dbReference>
<keyword evidence="1" id="KW-0732">Signal</keyword>
<feature type="signal peptide" evidence="1">
    <location>
        <begin position="1"/>
        <end position="18"/>
    </location>
</feature>
<dbReference type="InterPro" id="IPR036682">
    <property type="entry name" value="OS_D_A10/PebIII_sf"/>
</dbReference>
<name>A0A172QDP2_ATHDI</name>
<accession>A0A172QDP2</accession>
<feature type="chain" id="PRO_5007999717" evidence="1">
    <location>
        <begin position="19"/>
        <end position="128"/>
    </location>
</feature>
<dbReference type="PANTHER" id="PTHR11257">
    <property type="entry name" value="CHEMOSENSORY PROTEIN-RELATED"/>
    <property type="match status" value="1"/>
</dbReference>
<dbReference type="Gene3D" id="1.10.2080.10">
    <property type="entry name" value="Insect odorant-binding protein A10/Ejaculatory bulb-specific protein 3"/>
    <property type="match status" value="1"/>
</dbReference>
<dbReference type="SUPFAM" id="SSF100910">
    <property type="entry name" value="Chemosensory protein Csp2"/>
    <property type="match status" value="1"/>
</dbReference>
<organism evidence="2">
    <name type="scientific">Athetis dissimilis</name>
    <name type="common">Moth</name>
    <name type="synonym">Proxenus dissimilis</name>
    <dbReference type="NCBI Taxonomy" id="1737331"/>
    <lineage>
        <taxon>Eukaryota</taxon>
        <taxon>Metazoa</taxon>
        <taxon>Ecdysozoa</taxon>
        <taxon>Arthropoda</taxon>
        <taxon>Hexapoda</taxon>
        <taxon>Insecta</taxon>
        <taxon>Pterygota</taxon>
        <taxon>Neoptera</taxon>
        <taxon>Endopterygota</taxon>
        <taxon>Lepidoptera</taxon>
        <taxon>Glossata</taxon>
        <taxon>Ditrysia</taxon>
        <taxon>Noctuoidea</taxon>
        <taxon>Noctuidae</taxon>
        <taxon>Noctuinae</taxon>
        <taxon>Athetis</taxon>
    </lineage>
</organism>
<protein>
    <submittedName>
        <fullName evidence="2">Chemosensory protein 1</fullName>
    </submittedName>
</protein>
<dbReference type="AlphaFoldDB" id="A0A172QDP2"/>
<reference evidence="2" key="1">
    <citation type="submission" date="2015-08" db="EMBL/GenBank/DDBJ databases">
        <authorList>
            <person name="Babu N.S."/>
            <person name="Beckwith C.J."/>
            <person name="Beseler K.G."/>
            <person name="Brison A."/>
            <person name="Carone J.V."/>
            <person name="Caskin T.P."/>
            <person name="Diamond M."/>
            <person name="Durham M.E."/>
            <person name="Foxe J.M."/>
            <person name="Go M."/>
            <person name="Henderson B.A."/>
            <person name="Jones I.B."/>
            <person name="McGettigan J.A."/>
            <person name="Micheletti S.J."/>
            <person name="Nasrallah M.E."/>
            <person name="Ortiz D."/>
            <person name="Piller C.R."/>
            <person name="Privatt S.R."/>
            <person name="Schneider S.L."/>
            <person name="Sharp S."/>
            <person name="Smith T.C."/>
            <person name="Stanton J.D."/>
            <person name="Ullery H.E."/>
            <person name="Wilson R.J."/>
            <person name="Serrano M.G."/>
            <person name="Buck G."/>
            <person name="Lee V."/>
            <person name="Wang Y."/>
            <person name="Carvalho R."/>
            <person name="Voegtly L."/>
            <person name="Shi R."/>
            <person name="Duckworth R."/>
            <person name="Johnson A."/>
            <person name="Loviza R."/>
            <person name="Walstead R."/>
            <person name="Shah Z."/>
            <person name="Kiflezghi M."/>
            <person name="Wade K."/>
            <person name="Ball S.L."/>
            <person name="Bradley K.W."/>
            <person name="Asai D.J."/>
            <person name="Bowman C.A."/>
            <person name="Russell D.A."/>
            <person name="Pope W.H."/>
            <person name="Jacobs-Sera D."/>
            <person name="Hendrix R.W."/>
            <person name="Hatfull G.F."/>
        </authorList>
    </citation>
    <scope>NUCLEOTIDE SEQUENCE</scope>
    <source>
        <tissue evidence="2">Antennae</tissue>
    </source>
</reference>
<dbReference type="EMBL" id="KT357395">
    <property type="protein sequence ID" value="AND82443.1"/>
    <property type="molecule type" value="mRNA"/>
</dbReference>
<sequence length="128" mass="14751">MKACIVLCVLSVAVMALARPEDAKYTDRYDNVNLDELLSNRRLLVPYIKCILDQGKCTPEGKELKSHIKEALEQDCAKCTPTQRDGTRQVMGHLINHETDYWNQLKAKYDPQSKYASKHEQDLRELKN</sequence>
<dbReference type="PANTHER" id="PTHR11257:SF12">
    <property type="entry name" value="EJACULATORY BULB-SPECIFIC PROTEIN 3-RELATED"/>
    <property type="match status" value="1"/>
</dbReference>
<evidence type="ECO:0000256" key="1">
    <source>
        <dbReference type="SAM" id="SignalP"/>
    </source>
</evidence>
<dbReference type="Pfam" id="PF03392">
    <property type="entry name" value="OS-D"/>
    <property type="match status" value="1"/>
</dbReference>
<evidence type="ECO:0000313" key="2">
    <source>
        <dbReference type="EMBL" id="AND82443.1"/>
    </source>
</evidence>
<gene>
    <name evidence="2" type="primary">CSP1</name>
</gene>
<proteinExistence type="evidence at transcript level"/>